<dbReference type="InterPro" id="IPR012657">
    <property type="entry name" value="23S_rRNA-intervening_sequence"/>
</dbReference>
<gene>
    <name evidence="1" type="ORF">HNQ40_001770</name>
</gene>
<reference evidence="1 2" key="1">
    <citation type="submission" date="2020-08" db="EMBL/GenBank/DDBJ databases">
        <title>Genomic Encyclopedia of Type Strains, Phase IV (KMG-IV): sequencing the most valuable type-strain genomes for metagenomic binning, comparative biology and taxonomic classification.</title>
        <authorList>
            <person name="Goeker M."/>
        </authorList>
    </citation>
    <scope>NUCLEOTIDE SEQUENCE [LARGE SCALE GENOMIC DNA]</scope>
    <source>
        <strain evidence="1 2">DSM 103725</strain>
    </source>
</reference>
<accession>A0A7X0H662</accession>
<dbReference type="SUPFAM" id="SSF158446">
    <property type="entry name" value="IVS-encoded protein-like"/>
    <property type="match status" value="1"/>
</dbReference>
<sequence length="121" mass="13447">MTPDELELRSKSFAIRVVKLVDALPQSAAGRTFGKQLIRSASSVAANYRAVRRGRSTKEFLSKLSNVVKEADESAFWLEMIIEAKLLPEPRVCGLLQEANELTKIFAASRKTASRPKSPNR</sequence>
<dbReference type="InterPro" id="IPR036583">
    <property type="entry name" value="23S_rRNA_IVS_sf"/>
</dbReference>
<dbReference type="PIRSF" id="PIRSF035652">
    <property type="entry name" value="CHP02436"/>
    <property type="match status" value="1"/>
</dbReference>
<evidence type="ECO:0000313" key="1">
    <source>
        <dbReference type="EMBL" id="MBB6429964.1"/>
    </source>
</evidence>
<dbReference type="EMBL" id="JACHGY010000001">
    <property type="protein sequence ID" value="MBB6429964.1"/>
    <property type="molecule type" value="Genomic_DNA"/>
</dbReference>
<dbReference type="AlphaFoldDB" id="A0A7X0H662"/>
<keyword evidence="2" id="KW-1185">Reference proteome</keyword>
<comment type="caution">
    <text evidence="1">The sequence shown here is derived from an EMBL/GenBank/DDBJ whole genome shotgun (WGS) entry which is preliminary data.</text>
</comment>
<dbReference type="PANTHER" id="PTHR38471">
    <property type="entry name" value="FOUR HELIX BUNDLE PROTEIN"/>
    <property type="match status" value="1"/>
</dbReference>
<proteinExistence type="predicted"/>
<dbReference type="NCBIfam" id="TIGR02436">
    <property type="entry name" value="four helix bundle protein"/>
    <property type="match status" value="1"/>
</dbReference>
<protein>
    <submittedName>
        <fullName evidence="1">Four helix bundle protein</fullName>
    </submittedName>
</protein>
<dbReference type="Proteomes" id="UP000541810">
    <property type="component" value="Unassembled WGS sequence"/>
</dbReference>
<dbReference type="Pfam" id="PF05635">
    <property type="entry name" value="23S_rRNA_IVP"/>
    <property type="match status" value="1"/>
</dbReference>
<dbReference type="PANTHER" id="PTHR38471:SF2">
    <property type="entry name" value="FOUR HELIX BUNDLE PROTEIN"/>
    <property type="match status" value="1"/>
</dbReference>
<dbReference type="Gene3D" id="1.20.1440.60">
    <property type="entry name" value="23S rRNA-intervening sequence"/>
    <property type="match status" value="1"/>
</dbReference>
<dbReference type="RefSeq" id="WP_184677514.1">
    <property type="nucleotide sequence ID" value="NZ_JACHGY010000001.1"/>
</dbReference>
<evidence type="ECO:0000313" key="2">
    <source>
        <dbReference type="Proteomes" id="UP000541810"/>
    </source>
</evidence>
<name>A0A7X0H662_9BACT</name>
<organism evidence="1 2">
    <name type="scientific">Algisphaera agarilytica</name>
    <dbReference type="NCBI Taxonomy" id="1385975"/>
    <lineage>
        <taxon>Bacteria</taxon>
        <taxon>Pseudomonadati</taxon>
        <taxon>Planctomycetota</taxon>
        <taxon>Phycisphaerae</taxon>
        <taxon>Phycisphaerales</taxon>
        <taxon>Phycisphaeraceae</taxon>
        <taxon>Algisphaera</taxon>
    </lineage>
</organism>